<dbReference type="GO" id="GO:2000234">
    <property type="term" value="P:positive regulation of rRNA processing"/>
    <property type="evidence" value="ECO:0007669"/>
    <property type="project" value="TreeGrafter"/>
</dbReference>
<keyword evidence="5" id="KW-0677">Repeat</keyword>
<evidence type="ECO:0000256" key="8">
    <source>
        <dbReference type="PROSITE-ProRule" id="PRU00221"/>
    </source>
</evidence>
<reference evidence="9 10" key="1">
    <citation type="journal article" date="2021" name="MBio">
        <title>A New Model Trypanosomatid, Novymonas esmeraldas: Genomic Perception of Its 'Candidatus Pandoraea novymonadis' Endosymbiont.</title>
        <authorList>
            <person name="Zakharova A."/>
            <person name="Saura A."/>
            <person name="Butenko A."/>
            <person name="Podesvova L."/>
            <person name="Warmusova S."/>
            <person name="Kostygov A.Y."/>
            <person name="Nenarokova A."/>
            <person name="Lukes J."/>
            <person name="Opperdoes F.R."/>
            <person name="Yurchenko V."/>
        </authorList>
    </citation>
    <scope>NUCLEOTIDE SEQUENCE [LARGE SCALE GENOMIC DNA]</scope>
    <source>
        <strain evidence="9 10">E262AT.01</strain>
    </source>
</reference>
<evidence type="ECO:0008006" key="11">
    <source>
        <dbReference type="Google" id="ProtNLM"/>
    </source>
</evidence>
<dbReference type="InterPro" id="IPR036322">
    <property type="entry name" value="WD40_repeat_dom_sf"/>
</dbReference>
<dbReference type="EMBL" id="JAECZO010000010">
    <property type="protein sequence ID" value="KAK7201028.1"/>
    <property type="molecule type" value="Genomic_DNA"/>
</dbReference>
<comment type="subcellular location">
    <subcellularLocation>
        <location evidence="1">Nucleus</location>
        <location evidence="1">Nucleolus</location>
    </subcellularLocation>
</comment>
<dbReference type="InterPro" id="IPR001680">
    <property type="entry name" value="WD40_rpt"/>
</dbReference>
<keyword evidence="3" id="KW-0698">rRNA processing</keyword>
<dbReference type="SMART" id="SM00320">
    <property type="entry name" value="WD40"/>
    <property type="match status" value="4"/>
</dbReference>
<gene>
    <name evidence="9" type="ORF">NESM_000162500</name>
</gene>
<dbReference type="InterPro" id="IPR053826">
    <property type="entry name" value="WDR75"/>
</dbReference>
<dbReference type="Gene3D" id="2.130.10.10">
    <property type="entry name" value="YVTN repeat-like/Quinoprotein amine dehydrogenase"/>
    <property type="match status" value="2"/>
</dbReference>
<dbReference type="Pfam" id="PF00400">
    <property type="entry name" value="WD40"/>
    <property type="match status" value="1"/>
</dbReference>
<dbReference type="GO" id="GO:0003723">
    <property type="term" value="F:RNA binding"/>
    <property type="evidence" value="ECO:0007669"/>
    <property type="project" value="InterPro"/>
</dbReference>
<evidence type="ECO:0000256" key="5">
    <source>
        <dbReference type="ARBA" id="ARBA00022737"/>
    </source>
</evidence>
<dbReference type="InterPro" id="IPR015943">
    <property type="entry name" value="WD40/YVTN_repeat-like_dom_sf"/>
</dbReference>
<accession>A0AAW0F444</accession>
<dbReference type="SUPFAM" id="SSF50978">
    <property type="entry name" value="WD40 repeat-like"/>
    <property type="match status" value="1"/>
</dbReference>
<dbReference type="GO" id="GO:0032040">
    <property type="term" value="C:small-subunit processome"/>
    <property type="evidence" value="ECO:0007669"/>
    <property type="project" value="InterPro"/>
</dbReference>
<evidence type="ECO:0000256" key="3">
    <source>
        <dbReference type="ARBA" id="ARBA00022552"/>
    </source>
</evidence>
<dbReference type="PROSITE" id="PS50082">
    <property type="entry name" value="WD_REPEATS_2"/>
    <property type="match status" value="1"/>
</dbReference>
<dbReference type="GO" id="GO:0006364">
    <property type="term" value="P:rRNA processing"/>
    <property type="evidence" value="ECO:0007669"/>
    <property type="project" value="UniProtKB-KW"/>
</dbReference>
<evidence type="ECO:0000256" key="7">
    <source>
        <dbReference type="ARBA" id="ARBA00023242"/>
    </source>
</evidence>
<dbReference type="PANTHER" id="PTHR44215:SF1">
    <property type="entry name" value="WD REPEAT-CONTAINING PROTEIN 75"/>
    <property type="match status" value="1"/>
</dbReference>
<keyword evidence="4 8" id="KW-0853">WD repeat</keyword>
<dbReference type="PANTHER" id="PTHR44215">
    <property type="entry name" value="WD REPEAT-CONTAINING PROTEIN 75"/>
    <property type="match status" value="1"/>
</dbReference>
<organism evidence="9 10">
    <name type="scientific">Novymonas esmeraldas</name>
    <dbReference type="NCBI Taxonomy" id="1808958"/>
    <lineage>
        <taxon>Eukaryota</taxon>
        <taxon>Discoba</taxon>
        <taxon>Euglenozoa</taxon>
        <taxon>Kinetoplastea</taxon>
        <taxon>Metakinetoplastina</taxon>
        <taxon>Trypanosomatida</taxon>
        <taxon>Trypanosomatidae</taxon>
        <taxon>Novymonas</taxon>
    </lineage>
</organism>
<protein>
    <recommendedName>
        <fullName evidence="11">Guanine nucleotide-binding protein subunit beta-like protein</fullName>
    </recommendedName>
</protein>
<name>A0AAW0F444_9TRYP</name>
<evidence type="ECO:0000256" key="2">
    <source>
        <dbReference type="ARBA" id="ARBA00022517"/>
    </source>
</evidence>
<keyword evidence="6" id="KW-0804">Transcription</keyword>
<dbReference type="GO" id="GO:0045943">
    <property type="term" value="P:positive regulation of transcription by RNA polymerase I"/>
    <property type="evidence" value="ECO:0007669"/>
    <property type="project" value="InterPro"/>
</dbReference>
<keyword evidence="7" id="KW-0539">Nucleus</keyword>
<dbReference type="Proteomes" id="UP001430356">
    <property type="component" value="Unassembled WGS sequence"/>
</dbReference>
<comment type="caution">
    <text evidence="9">The sequence shown here is derived from an EMBL/GenBank/DDBJ whole genome shotgun (WGS) entry which is preliminary data.</text>
</comment>
<proteinExistence type="predicted"/>
<evidence type="ECO:0000313" key="9">
    <source>
        <dbReference type="EMBL" id="KAK7201028.1"/>
    </source>
</evidence>
<sequence>MQQCFAACSQVVCVAEDTAVAFYAPKSLRKFRVERLNGARVCGVHLQVLSGGKALLHVIDAEATWFQFSVEGGAPSLVRTSSIRLPQPSPTSSAADAAAERATAECASTSGAEASAATTAASSVVVAAHFHVQAARLYAVLLTKAAVYEAALTSGTAAPTPATGTPSAVVVHAFRTAVPHGCLCVGHLTGLIVVAALHAREFFYSLFTERLSAHQPHRPPCPPLLPRIVGAQIQSVACSPTDTSVAIGGSRGELLIYVAVQEEHCFADHWHHTPLTALAFAVDGSAVYTGAREGVLLVWDLVSYSHKKVKVQLGPLQAITPFCDAGTQLLLSCGTSTLAVADLLQMRTTASAEGIEWAAEDVCTGLVVEQWRGSPAVILSGMPNVLRICDPYTQQSIYSLHVSSQMETIPSPPRHGIRFVGVVNDGRSLVTYEAFASTVLPPLLRFWEYDAVRKQHAETQTVYSPHRSAVLALEVDKRGRRVFTLSSEAMKCWVQTALTAQDTYGTAAGGWHNHSTMATPSQQVQAMALSADGSLCFVADDCLHMFSVLACKPGERWPLLRMLPQYTETQVLRHIVVAPDSRHVVAAGARHVFVWALDGRAAEEPTSVSVGDASITALCAFTATTVIAALSDTSLVELRCSCGGADNDDDGDDGARPLGAVVRRIAHASRFPLRHIAPLHAGGQRLAAADAVTGFKVLQLPSNTAGAASVYEWRGTADTDAAADGARAVAPGDGSARLQLQSFFKERSSLQDSQEETMTAHHGGALSTAQQSAQADRWLAEVLGEPAYTVPPMSSLLATYLERQM</sequence>
<feature type="repeat" description="WD" evidence="8">
    <location>
        <begin position="271"/>
        <end position="301"/>
    </location>
</feature>
<keyword evidence="10" id="KW-1185">Reference proteome</keyword>
<dbReference type="AlphaFoldDB" id="A0AAW0F444"/>
<evidence type="ECO:0000256" key="4">
    <source>
        <dbReference type="ARBA" id="ARBA00022574"/>
    </source>
</evidence>
<evidence type="ECO:0000256" key="1">
    <source>
        <dbReference type="ARBA" id="ARBA00004604"/>
    </source>
</evidence>
<evidence type="ECO:0000256" key="6">
    <source>
        <dbReference type="ARBA" id="ARBA00023163"/>
    </source>
</evidence>
<evidence type="ECO:0000313" key="10">
    <source>
        <dbReference type="Proteomes" id="UP001430356"/>
    </source>
</evidence>
<keyword evidence="2" id="KW-0690">Ribosome biogenesis</keyword>